<protein>
    <submittedName>
        <fullName evidence="1">Uncharacterized protein</fullName>
    </submittedName>
</protein>
<reference evidence="1 2" key="1">
    <citation type="journal article" date="2015" name="BMC Genomics">
        <title>The genome of the truffle-parasite Tolypocladium ophioglossoides and the evolution of antifungal peptaibiotics.</title>
        <authorList>
            <person name="Quandt C.A."/>
            <person name="Bushley K.E."/>
            <person name="Spatafora J.W."/>
        </authorList>
    </citation>
    <scope>NUCLEOTIDE SEQUENCE [LARGE SCALE GENOMIC DNA]</scope>
    <source>
        <strain evidence="1 2">CBS 100239</strain>
    </source>
</reference>
<comment type="caution">
    <text evidence="1">The sequence shown here is derived from an EMBL/GenBank/DDBJ whole genome shotgun (WGS) entry which is preliminary data.</text>
</comment>
<accession>A0A0L0N417</accession>
<dbReference type="EMBL" id="LFRF01000025">
    <property type="protein sequence ID" value="KND88540.1"/>
    <property type="molecule type" value="Genomic_DNA"/>
</dbReference>
<dbReference type="Proteomes" id="UP000036947">
    <property type="component" value="Unassembled WGS sequence"/>
</dbReference>
<keyword evidence="2" id="KW-1185">Reference proteome</keyword>
<dbReference type="AlphaFoldDB" id="A0A0L0N417"/>
<sequence length="141" mass="15072">MIHFSGKEPVGRIRDATLPPAQYSVTIHTDWPTREVSMTALIFLAPLSLRSVNVLTSLRISLTVSTAPGSRVSPSSMLMILTATSCPELVPVALYTRPKLPLPISSRSSYGGGALPASVHSLETEACVFLASSMAFDLVEE</sequence>
<name>A0A0L0N417_TOLOC</name>
<proteinExistence type="predicted"/>
<evidence type="ECO:0000313" key="2">
    <source>
        <dbReference type="Proteomes" id="UP000036947"/>
    </source>
</evidence>
<gene>
    <name evidence="1" type="ORF">TOPH_06902</name>
</gene>
<evidence type="ECO:0000313" key="1">
    <source>
        <dbReference type="EMBL" id="KND88540.1"/>
    </source>
</evidence>
<organism evidence="1 2">
    <name type="scientific">Tolypocladium ophioglossoides (strain CBS 100239)</name>
    <name type="common">Snaketongue truffleclub</name>
    <name type="synonym">Elaphocordyceps ophioglossoides</name>
    <dbReference type="NCBI Taxonomy" id="1163406"/>
    <lineage>
        <taxon>Eukaryota</taxon>
        <taxon>Fungi</taxon>
        <taxon>Dikarya</taxon>
        <taxon>Ascomycota</taxon>
        <taxon>Pezizomycotina</taxon>
        <taxon>Sordariomycetes</taxon>
        <taxon>Hypocreomycetidae</taxon>
        <taxon>Hypocreales</taxon>
        <taxon>Ophiocordycipitaceae</taxon>
        <taxon>Tolypocladium</taxon>
    </lineage>
</organism>